<keyword evidence="1" id="KW-0732">Signal</keyword>
<reference evidence="3" key="1">
    <citation type="journal article" date="2019" name="Int. J. Syst. Evol. Microbiol.">
        <title>The Global Catalogue of Microorganisms (GCM) 10K type strain sequencing project: providing services to taxonomists for standard genome sequencing and annotation.</title>
        <authorList>
            <consortium name="The Broad Institute Genomics Platform"/>
            <consortium name="The Broad Institute Genome Sequencing Center for Infectious Disease"/>
            <person name="Wu L."/>
            <person name="Ma J."/>
        </authorList>
    </citation>
    <scope>NUCLEOTIDE SEQUENCE [LARGE SCALE GENOMIC DNA]</scope>
    <source>
        <strain evidence="3">JCM 8201</strain>
    </source>
</reference>
<gene>
    <name evidence="2" type="ORF">GCM10010439_37250</name>
</gene>
<feature type="signal peptide" evidence="1">
    <location>
        <begin position="1"/>
        <end position="28"/>
    </location>
</feature>
<accession>A0ABP6GQ34</accession>
<keyword evidence="3" id="KW-1185">Reference proteome</keyword>
<name>A0ABP6GQ34_9ACTN</name>
<dbReference type="Proteomes" id="UP001501842">
    <property type="component" value="Unassembled WGS sequence"/>
</dbReference>
<protein>
    <submittedName>
        <fullName evidence="2">Uncharacterized protein</fullName>
    </submittedName>
</protein>
<proteinExistence type="predicted"/>
<dbReference type="PROSITE" id="PS51257">
    <property type="entry name" value="PROKAR_LIPOPROTEIN"/>
    <property type="match status" value="1"/>
</dbReference>
<evidence type="ECO:0000313" key="2">
    <source>
        <dbReference type="EMBL" id="GAA2728619.1"/>
    </source>
</evidence>
<evidence type="ECO:0000313" key="3">
    <source>
        <dbReference type="Proteomes" id="UP001501842"/>
    </source>
</evidence>
<feature type="chain" id="PRO_5045121175" evidence="1">
    <location>
        <begin position="29"/>
        <end position="157"/>
    </location>
</feature>
<organism evidence="2 3">
    <name type="scientific">Actinocorallia aurantiaca</name>
    <dbReference type="NCBI Taxonomy" id="46204"/>
    <lineage>
        <taxon>Bacteria</taxon>
        <taxon>Bacillati</taxon>
        <taxon>Actinomycetota</taxon>
        <taxon>Actinomycetes</taxon>
        <taxon>Streptosporangiales</taxon>
        <taxon>Thermomonosporaceae</taxon>
        <taxon>Actinocorallia</taxon>
    </lineage>
</organism>
<comment type="caution">
    <text evidence="2">The sequence shown here is derived from an EMBL/GenBank/DDBJ whole genome shotgun (WGS) entry which is preliminary data.</text>
</comment>
<evidence type="ECO:0000256" key="1">
    <source>
        <dbReference type="SAM" id="SignalP"/>
    </source>
</evidence>
<dbReference type="EMBL" id="BAAATZ010000013">
    <property type="protein sequence ID" value="GAA2728619.1"/>
    <property type="molecule type" value="Genomic_DNA"/>
</dbReference>
<sequence length="157" mass="15686">MRTRTLFTGLTATATAVAACLVTTPAHAAPGLVDGAISALGFGCTFANAVTSNTPPATLTIDRTTLVPQCSSGIGLSLANSPTVGFNDIAGTASSAQIDVNGSGLGVACTYRVANASFTRSGTTRTYNGGPYTASKISGGFLCPGTTTVNPITFTFH</sequence>
<dbReference type="RefSeq" id="WP_344451748.1">
    <property type="nucleotide sequence ID" value="NZ_BAAATZ010000013.1"/>
</dbReference>